<dbReference type="InterPro" id="IPR011990">
    <property type="entry name" value="TPR-like_helical_dom_sf"/>
</dbReference>
<feature type="domain" description="6-hydroxymethylpterin diphosphokinase MptE-like" evidence="1">
    <location>
        <begin position="182"/>
        <end position="346"/>
    </location>
</feature>
<dbReference type="HOGENOM" id="CLU_340603_0_0_5"/>
<dbReference type="Gene3D" id="3.90.1480.10">
    <property type="entry name" value="Alpha-2,3-sialyltransferase"/>
    <property type="match status" value="1"/>
</dbReference>
<dbReference type="PANTHER" id="PTHR41786:SF1">
    <property type="entry name" value="6-HYDROXYMETHYLPTERIN DIPHOSPHOKINASE MPTE-LIKE DOMAIN-CONTAINING PROTEIN"/>
    <property type="match status" value="1"/>
</dbReference>
<dbReference type="AlphaFoldDB" id="A0L9M3"/>
<dbReference type="SUPFAM" id="SSF48452">
    <property type="entry name" value="TPR-like"/>
    <property type="match status" value="1"/>
</dbReference>
<dbReference type="EMBL" id="CP000471">
    <property type="protein sequence ID" value="ABK44666.1"/>
    <property type="molecule type" value="Genomic_DNA"/>
</dbReference>
<sequence>MNETTSFDLGQILTNNFGERYLQGINGESFSRMGSVAYFKQHYGKALWGPDKLTIVLGTDSGLLVHYILEHIHAEDTTSRVLFIELEDVLERLQQEELLPKTIPGRVDVVSMAQWLERAKEAFNFSDYLFLDAVNRVQSVGAQDALHPHYLGQWDSLTNEFLQFSTVVKMQTGNQIFAHAGLKNLAENRLRAQQLHGLFKGKTAVILAGGPSLLESLAHVKANRDKLVVIAVARIAGTLLKEQITPDFIFSIDPHEVSFNNSHEMLHFWEKSFFVNLYHVTPMLLGQWRGRSAYIGPLFPWKNEIDGENQLPSYPGITVSHQAIGCAIDMGFSQIILCGIDLCFSKEGYTHAKGSMESQIGPFLADSSFRVETNAGDIAESRFDFYSAIPSLAYLAAYAEEKGCQLINPAPQAAKIERVAHLGWDTLNFAPMAQPVTTYLQEQLPPETRASRLAHYELVLTELLHARNEISQVRKLAEEALVCNKRLFGKKGKPGDYSAKLRMDQIEETLDKQHPTFSTLVKQWGIQSFLRLIRADKEKAWTDEEIELTGERYYQAYKQGAQQAVQLLNETIHRVQMRIEEEKPKPNLKNLLRQWEEDAQPNRLTLFTQRQQIDLAGFPDKLRSRFALLQAQFDNQLSQEEAKLKLVLATSGNIITARNKLRNLFRHQSMQALKDLRNGLMNSQFEFKHALNELTQGYILELEGELEAAMDCYAKVERPELFEEAQTHMLQILLKQNRIEESLPVLEAMANFNPSKLPYYATMLGLTGRAEAAKVAFDHYLELAPQDLLTRLKYAQMLFKNQRHAACQQQLQRILAQDASNQAAQQMLAQLNT</sequence>
<evidence type="ECO:0000259" key="1">
    <source>
        <dbReference type="Pfam" id="PF01973"/>
    </source>
</evidence>
<accession>A0L9M3</accession>
<organism evidence="2 3">
    <name type="scientific">Magnetococcus marinus (strain ATCC BAA-1437 / JCM 17883 / MC-1)</name>
    <dbReference type="NCBI Taxonomy" id="156889"/>
    <lineage>
        <taxon>Bacteria</taxon>
        <taxon>Pseudomonadati</taxon>
        <taxon>Pseudomonadota</taxon>
        <taxon>Magnetococcia</taxon>
        <taxon>Magnetococcales</taxon>
        <taxon>Magnetococcaceae</taxon>
        <taxon>Magnetococcus</taxon>
    </lineage>
</organism>
<dbReference type="OrthoDB" id="7254531at2"/>
<dbReference type="STRING" id="156889.Mmc1_2165"/>
<keyword evidence="3" id="KW-1185">Reference proteome</keyword>
<proteinExistence type="predicted"/>
<dbReference type="eggNOG" id="COG4783">
    <property type="taxonomic scope" value="Bacteria"/>
</dbReference>
<dbReference type="Pfam" id="PF01973">
    <property type="entry name" value="MptE-like"/>
    <property type="match status" value="1"/>
</dbReference>
<reference evidence="2 3" key="2">
    <citation type="journal article" date="2012" name="Int. J. Syst. Evol. Microbiol.">
        <title>Magnetococcus marinus gen. nov., sp. nov., a marine, magnetotactic bacterium that represents a novel lineage (Magnetococcaceae fam. nov.; Magnetococcales ord. nov.) at the base of the Alphaproteobacteria.</title>
        <authorList>
            <person name="Bazylinski D.A."/>
            <person name="Williams T.J."/>
            <person name="Lefevre C.T."/>
            <person name="Berg R.J."/>
            <person name="Zhang C.L."/>
            <person name="Bowser S.S."/>
            <person name="Dean A.J."/>
            <person name="Beveridge T.J."/>
        </authorList>
    </citation>
    <scope>NUCLEOTIDE SEQUENCE [LARGE SCALE GENOMIC DNA]</scope>
    <source>
        <strain evidence="3">ATCC BAA-1437 / JCM 17883 / MC-1</strain>
    </source>
</reference>
<evidence type="ECO:0000313" key="3">
    <source>
        <dbReference type="Proteomes" id="UP000002586"/>
    </source>
</evidence>
<dbReference type="eggNOG" id="COG2604">
    <property type="taxonomic scope" value="Bacteria"/>
</dbReference>
<dbReference type="Gene3D" id="1.25.40.10">
    <property type="entry name" value="Tetratricopeptide repeat domain"/>
    <property type="match status" value="1"/>
</dbReference>
<gene>
    <name evidence="2" type="ordered locus">Mmc1_2165</name>
</gene>
<dbReference type="PANTHER" id="PTHR41786">
    <property type="entry name" value="MOTILITY ACCESSORY FACTOR MAF"/>
    <property type="match status" value="1"/>
</dbReference>
<dbReference type="RefSeq" id="WP_011713794.1">
    <property type="nucleotide sequence ID" value="NC_008576.1"/>
</dbReference>
<name>A0L9M3_MAGMM</name>
<evidence type="ECO:0000313" key="2">
    <source>
        <dbReference type="EMBL" id="ABK44666.1"/>
    </source>
</evidence>
<reference evidence="3" key="1">
    <citation type="journal article" date="2009" name="Appl. Environ. Microbiol.">
        <title>Complete genome sequence of the chemolithoautotrophic marine magnetotactic coccus strain MC-1.</title>
        <authorList>
            <person name="Schubbe S."/>
            <person name="Williams T.J."/>
            <person name="Xie G."/>
            <person name="Kiss H.E."/>
            <person name="Brettin T.S."/>
            <person name="Martinez D."/>
            <person name="Ross C.A."/>
            <person name="Schuler D."/>
            <person name="Cox B.L."/>
            <person name="Nealson K.H."/>
            <person name="Bazylinski D.A."/>
        </authorList>
    </citation>
    <scope>NUCLEOTIDE SEQUENCE [LARGE SCALE GENOMIC DNA]</scope>
    <source>
        <strain evidence="3">ATCC BAA-1437 / JCM 17883 / MC-1</strain>
    </source>
</reference>
<dbReference type="Proteomes" id="UP000002586">
    <property type="component" value="Chromosome"/>
</dbReference>
<protein>
    <recommendedName>
        <fullName evidence="1">6-hydroxymethylpterin diphosphokinase MptE-like domain-containing protein</fullName>
    </recommendedName>
</protein>
<dbReference type="InterPro" id="IPR002826">
    <property type="entry name" value="MptE-like"/>
</dbReference>
<dbReference type="KEGG" id="mgm:Mmc1_2165"/>